<dbReference type="SUPFAM" id="SSF51338">
    <property type="entry name" value="Composite domain of metallo-dependent hydrolases"/>
    <property type="match status" value="1"/>
</dbReference>
<reference evidence="2 3" key="1">
    <citation type="submission" date="2019-04" db="EMBL/GenBank/DDBJ databases">
        <title>Draft Whole-Genome sequence of the purple photosynthetic bacterium Rhodobacter capsulatus SP108 with an indigenous class A beta-lactamase.</title>
        <authorList>
            <person name="Robertson S."/>
            <person name="Meyer T.E."/>
            <person name="Kyndt J.A."/>
        </authorList>
    </citation>
    <scope>NUCLEOTIDE SEQUENCE [LARGE SCALE GENOMIC DNA]</scope>
    <source>
        <strain evidence="2 3">SP108</strain>
    </source>
</reference>
<sequence length="555" mass="58948">MNSFADIVIHNARVMTQQPGAPEADWIAVSGRTVSALGLGSAARHIGPQTRVVDAGGATVLPGLNDAHLHLFAGGLSLSQLSLVGVSGQTDFRAAVAAYRASRPGLSFLAASGCDYRILGQTPLDRHALDAICPDIPMLVMAADYHTAWANTAALQLAGIAQGADVGEGSEIVLDAGGRASGELREFAAIDSVRACNPAAKTHSRAAQAPLELPEVTEAERAADKEVLWQALLHCATQGLTAVQNMDGSLYQLDLLAELDRDRGLPVRVRMPFQITEGMSPEALAQAARWRRSYATPMLRCDFVKIFADGVIESGTANLVADYAHLPGHSGAPLLCDDHLRALVVEADRLGFQIAVHCVGDGAVRQVLDAFEVARRQNGWREARHRIEHIELVDAGDLGRFARWGVVASTQPTHVPEAGEGYLDLIGTQRSSAAFAVADLRDAGAEIVFSTDWPIAPLSPFLTLEAALARPDWPGARDHRVGLAAALGAITRAAAWIAFDEAERGRLTPGMLADLTLLDRDLSVCPLSEIATTTARLTICDGQVTHDTISPLSRA</sequence>
<name>A0A4U1JSI3_RHOCA</name>
<accession>A0A4U1JSI3</accession>
<dbReference type="OrthoDB" id="9811399at2"/>
<dbReference type="PANTHER" id="PTHR22642">
    <property type="entry name" value="IMIDAZOLONEPROPIONASE"/>
    <property type="match status" value="1"/>
</dbReference>
<evidence type="ECO:0000313" key="3">
    <source>
        <dbReference type="Proteomes" id="UP000310597"/>
    </source>
</evidence>
<dbReference type="Proteomes" id="UP000310597">
    <property type="component" value="Unassembled WGS sequence"/>
</dbReference>
<dbReference type="InterPro" id="IPR033932">
    <property type="entry name" value="YtcJ-like"/>
</dbReference>
<dbReference type="SUPFAM" id="SSF51556">
    <property type="entry name" value="Metallo-dependent hydrolases"/>
    <property type="match status" value="1"/>
</dbReference>
<dbReference type="Gene3D" id="3.20.20.140">
    <property type="entry name" value="Metal-dependent hydrolases"/>
    <property type="match status" value="1"/>
</dbReference>
<dbReference type="InterPro" id="IPR011059">
    <property type="entry name" value="Metal-dep_hydrolase_composite"/>
</dbReference>
<dbReference type="GO" id="GO:0016810">
    <property type="term" value="F:hydrolase activity, acting on carbon-nitrogen (but not peptide) bonds"/>
    <property type="evidence" value="ECO:0007669"/>
    <property type="project" value="InterPro"/>
</dbReference>
<gene>
    <name evidence="2" type="ORF">FBT96_07140</name>
</gene>
<dbReference type="CDD" id="cd01300">
    <property type="entry name" value="YtcJ_like"/>
    <property type="match status" value="1"/>
</dbReference>
<dbReference type="AlphaFoldDB" id="A0A4U1JSI3"/>
<evidence type="ECO:0000313" key="2">
    <source>
        <dbReference type="EMBL" id="TKD21926.1"/>
    </source>
</evidence>
<dbReference type="EMBL" id="SWJZ01000022">
    <property type="protein sequence ID" value="TKD21926.1"/>
    <property type="molecule type" value="Genomic_DNA"/>
</dbReference>
<dbReference type="Gene3D" id="3.10.310.70">
    <property type="match status" value="1"/>
</dbReference>
<dbReference type="InterPro" id="IPR013108">
    <property type="entry name" value="Amidohydro_3"/>
</dbReference>
<organism evidence="2 3">
    <name type="scientific">Rhodobacter capsulatus</name>
    <name type="common">Rhodopseudomonas capsulata</name>
    <dbReference type="NCBI Taxonomy" id="1061"/>
    <lineage>
        <taxon>Bacteria</taxon>
        <taxon>Pseudomonadati</taxon>
        <taxon>Pseudomonadota</taxon>
        <taxon>Alphaproteobacteria</taxon>
        <taxon>Rhodobacterales</taxon>
        <taxon>Rhodobacter group</taxon>
        <taxon>Rhodobacter</taxon>
    </lineage>
</organism>
<protein>
    <submittedName>
        <fullName evidence="2">Amidohydrolase</fullName>
    </submittedName>
</protein>
<proteinExistence type="predicted"/>
<dbReference type="Pfam" id="PF07969">
    <property type="entry name" value="Amidohydro_3"/>
    <property type="match status" value="1"/>
</dbReference>
<keyword evidence="2" id="KW-0378">Hydrolase</keyword>
<feature type="domain" description="Amidohydrolase 3" evidence="1">
    <location>
        <begin position="51"/>
        <end position="546"/>
    </location>
</feature>
<evidence type="ECO:0000259" key="1">
    <source>
        <dbReference type="Pfam" id="PF07969"/>
    </source>
</evidence>
<dbReference type="PANTHER" id="PTHR22642:SF2">
    <property type="entry name" value="PROTEIN LONG AFTER FAR-RED 3"/>
    <property type="match status" value="1"/>
</dbReference>
<comment type="caution">
    <text evidence="2">The sequence shown here is derived from an EMBL/GenBank/DDBJ whole genome shotgun (WGS) entry which is preliminary data.</text>
</comment>
<dbReference type="RefSeq" id="WP_136905624.1">
    <property type="nucleotide sequence ID" value="NZ_SWJZ01000022.1"/>
</dbReference>
<dbReference type="Gene3D" id="2.30.40.10">
    <property type="entry name" value="Urease, subunit C, domain 1"/>
    <property type="match status" value="1"/>
</dbReference>
<dbReference type="InterPro" id="IPR032466">
    <property type="entry name" value="Metal_Hydrolase"/>
</dbReference>